<keyword evidence="3" id="KW-1185">Reference proteome</keyword>
<evidence type="ECO:0000313" key="3">
    <source>
        <dbReference type="Proteomes" id="UP000679179"/>
    </source>
</evidence>
<protein>
    <recommendedName>
        <fullName evidence="1">Protein kinase domain-containing protein</fullName>
    </recommendedName>
</protein>
<reference evidence="2" key="1">
    <citation type="submission" date="2021-03" db="EMBL/GenBank/DDBJ databases">
        <title>Taxonomic study of Clostridium polyendosporum from meadow-gley soil under rice.</title>
        <authorList>
            <person name="Kobayashi H."/>
            <person name="Tanizawa Y."/>
            <person name="Yagura M."/>
        </authorList>
    </citation>
    <scope>NUCLEOTIDE SEQUENCE</scope>
    <source>
        <strain evidence="2">JCM 30710</strain>
    </source>
</reference>
<accession>A0A919VFN8</accession>
<evidence type="ECO:0000313" key="2">
    <source>
        <dbReference type="EMBL" id="GIM27691.1"/>
    </source>
</evidence>
<dbReference type="AlphaFoldDB" id="A0A919VFN8"/>
<dbReference type="SUPFAM" id="SSF56112">
    <property type="entry name" value="Protein kinase-like (PK-like)"/>
    <property type="match status" value="1"/>
</dbReference>
<name>A0A919VFN8_9CLOT</name>
<dbReference type="InterPro" id="IPR011009">
    <property type="entry name" value="Kinase-like_dom_sf"/>
</dbReference>
<dbReference type="InterPro" id="IPR002575">
    <property type="entry name" value="Aminoglycoside_PTrfase"/>
</dbReference>
<dbReference type="EMBL" id="BOPZ01000002">
    <property type="protein sequence ID" value="GIM27691.1"/>
    <property type="molecule type" value="Genomic_DNA"/>
</dbReference>
<organism evidence="2 3">
    <name type="scientific">Clostridium polyendosporum</name>
    <dbReference type="NCBI Taxonomy" id="69208"/>
    <lineage>
        <taxon>Bacteria</taxon>
        <taxon>Bacillati</taxon>
        <taxon>Bacillota</taxon>
        <taxon>Clostridia</taxon>
        <taxon>Eubacteriales</taxon>
        <taxon>Clostridiaceae</taxon>
        <taxon>Clostridium</taxon>
    </lineage>
</organism>
<dbReference type="GO" id="GO:0004672">
    <property type="term" value="F:protein kinase activity"/>
    <property type="evidence" value="ECO:0007669"/>
    <property type="project" value="InterPro"/>
</dbReference>
<dbReference type="Proteomes" id="UP000679179">
    <property type="component" value="Unassembled WGS sequence"/>
</dbReference>
<gene>
    <name evidence="2" type="ORF">CPJCM30710_03570</name>
</gene>
<dbReference type="GO" id="GO:0005524">
    <property type="term" value="F:ATP binding"/>
    <property type="evidence" value="ECO:0007669"/>
    <property type="project" value="InterPro"/>
</dbReference>
<dbReference type="InterPro" id="IPR047175">
    <property type="entry name" value="CotS-like"/>
</dbReference>
<dbReference type="Gene3D" id="3.90.1200.10">
    <property type="match status" value="1"/>
</dbReference>
<proteinExistence type="predicted"/>
<dbReference type="PANTHER" id="PTHR39179">
    <property type="entry name" value="SPORE COAT PROTEIN I"/>
    <property type="match status" value="1"/>
</dbReference>
<sequence>MDNLLNQVYKIWGFKKVELIKAIRSGISKKIYLIETNEGKFILMGFGPTYSEESFLRYISVLEYLENKPVKLAPKILMDKEGNSYAKIDNKFICIMEYIDGRTLGEELEDEYRLGETIALLHSFDDFQIESDIRINDTIEEAYKKFYECPYKSKLYKIIDVLPNFYDYRQGFIHTDIAPHNAIINKNNKVILIDFDGAGKGSIYIDAGFPLITQFVRFHGPGDLRFNYENAKAFYSGYSSITKLETKDKQLIYAGAVFWQLAHMPSYQPGTENNMLDILKFAIANRDELISVL</sequence>
<dbReference type="GO" id="GO:0042601">
    <property type="term" value="C:endospore-forming forespore"/>
    <property type="evidence" value="ECO:0007669"/>
    <property type="project" value="TreeGrafter"/>
</dbReference>
<dbReference type="PANTHER" id="PTHR39179:SF1">
    <property type="entry name" value="SPORE COAT PROTEIN I"/>
    <property type="match status" value="1"/>
</dbReference>
<dbReference type="Gene3D" id="3.30.200.20">
    <property type="entry name" value="Phosphorylase Kinase, domain 1"/>
    <property type="match status" value="1"/>
</dbReference>
<dbReference type="RefSeq" id="WP_212902448.1">
    <property type="nucleotide sequence ID" value="NZ_BOPZ01000002.1"/>
</dbReference>
<comment type="caution">
    <text evidence="2">The sequence shown here is derived from an EMBL/GenBank/DDBJ whole genome shotgun (WGS) entry which is preliminary data.</text>
</comment>
<dbReference type="Pfam" id="PF01636">
    <property type="entry name" value="APH"/>
    <property type="match status" value="1"/>
</dbReference>
<feature type="domain" description="Protein kinase" evidence="1">
    <location>
        <begin position="17"/>
        <end position="293"/>
    </location>
</feature>
<evidence type="ECO:0000259" key="1">
    <source>
        <dbReference type="PROSITE" id="PS50011"/>
    </source>
</evidence>
<dbReference type="PROSITE" id="PS50011">
    <property type="entry name" value="PROTEIN_KINASE_DOM"/>
    <property type="match status" value="1"/>
</dbReference>
<dbReference type="InterPro" id="IPR000719">
    <property type="entry name" value="Prot_kinase_dom"/>
</dbReference>